<dbReference type="Pfam" id="PF00691">
    <property type="entry name" value="OmpA"/>
    <property type="match status" value="1"/>
</dbReference>
<dbReference type="InterPro" id="IPR006664">
    <property type="entry name" value="OMP_bac"/>
</dbReference>
<keyword evidence="2 3" id="KW-0472">Membrane</keyword>
<dbReference type="InterPro" id="IPR036737">
    <property type="entry name" value="OmpA-like_sf"/>
</dbReference>
<accession>A0A840RR96</accession>
<feature type="transmembrane region" description="Helical" evidence="4">
    <location>
        <begin position="37"/>
        <end position="54"/>
    </location>
</feature>
<dbReference type="SUPFAM" id="SSF103088">
    <property type="entry name" value="OmpA-like"/>
    <property type="match status" value="1"/>
</dbReference>
<keyword evidence="7" id="KW-1185">Reference proteome</keyword>
<protein>
    <submittedName>
        <fullName evidence="6">Outer membrane protein OmpA-like peptidoglycan-associated protein</fullName>
    </submittedName>
</protein>
<dbReference type="EMBL" id="JACHHQ010000002">
    <property type="protein sequence ID" value="MBB5199244.1"/>
    <property type="molecule type" value="Genomic_DNA"/>
</dbReference>
<dbReference type="Gene3D" id="3.30.1330.60">
    <property type="entry name" value="OmpA-like domain"/>
    <property type="match status" value="1"/>
</dbReference>
<dbReference type="RefSeq" id="WP_168055277.1">
    <property type="nucleotide sequence ID" value="NZ_JAAOZT010000006.1"/>
</dbReference>
<dbReference type="CDD" id="cd07185">
    <property type="entry name" value="OmpA_C-like"/>
    <property type="match status" value="1"/>
</dbReference>
<keyword evidence="4" id="KW-1133">Transmembrane helix</keyword>
<evidence type="ECO:0000259" key="5">
    <source>
        <dbReference type="PROSITE" id="PS51123"/>
    </source>
</evidence>
<dbReference type="PANTHER" id="PTHR30329:SF20">
    <property type="entry name" value="EXPORTED PROTEIN"/>
    <property type="match status" value="1"/>
</dbReference>
<feature type="transmembrane region" description="Helical" evidence="4">
    <location>
        <begin position="358"/>
        <end position="382"/>
    </location>
</feature>
<dbReference type="InterPro" id="IPR006665">
    <property type="entry name" value="OmpA-like"/>
</dbReference>
<dbReference type="GO" id="GO:0009279">
    <property type="term" value="C:cell outer membrane"/>
    <property type="evidence" value="ECO:0007669"/>
    <property type="project" value="UniProtKB-SubCell"/>
</dbReference>
<reference evidence="6 7" key="1">
    <citation type="submission" date="2020-08" db="EMBL/GenBank/DDBJ databases">
        <title>Genomic Encyclopedia of Type Strains, Phase IV (KMG-IV): sequencing the most valuable type-strain genomes for metagenomic binning, comparative biology and taxonomic classification.</title>
        <authorList>
            <person name="Goeker M."/>
        </authorList>
    </citation>
    <scope>NUCLEOTIDE SEQUENCE [LARGE SCALE GENOMIC DNA]</scope>
    <source>
        <strain evidence="6 7">DSM 23240</strain>
    </source>
</reference>
<dbReference type="Proteomes" id="UP000571084">
    <property type="component" value="Unassembled WGS sequence"/>
</dbReference>
<dbReference type="PROSITE" id="PS51123">
    <property type="entry name" value="OMPA_2"/>
    <property type="match status" value="1"/>
</dbReference>
<comment type="caution">
    <text evidence="6">The sequence shown here is derived from an EMBL/GenBank/DDBJ whole genome shotgun (WGS) entry which is preliminary data.</text>
</comment>
<dbReference type="AlphaFoldDB" id="A0A840RR96"/>
<evidence type="ECO:0000256" key="3">
    <source>
        <dbReference type="PROSITE-ProRule" id="PRU00473"/>
    </source>
</evidence>
<keyword evidence="4" id="KW-0812">Transmembrane</keyword>
<gene>
    <name evidence="6" type="ORF">HNR39_001071</name>
</gene>
<name>A0A840RR96_9BURK</name>
<evidence type="ECO:0000313" key="7">
    <source>
        <dbReference type="Proteomes" id="UP000571084"/>
    </source>
</evidence>
<dbReference type="InterPro" id="IPR050330">
    <property type="entry name" value="Bact_OuterMem_StrucFunc"/>
</dbReference>
<sequence>MRHMSLRLALLSWSVVLLVNLMVICLALSSEVKWLIAIAFGISILTVATSRAFAKINPAPTGSDGKGNLSSASTLLLIVVTGPHARALFSDSGTSEMIRQSVSAVWLYAETPTQLQTAVTSALVRHGRLPDAVLLPVLSDYHPDDGTLRGEFAEWQRALSAIASDFCIELTDAHDSESFVPRSASNGVSGQSVSALPCYVAIYAKLAGQRGLYASHSATWIGQNCDTGTTPTDRHDFRQSVQQIKRLLVHRDLSSIAAVDARRNTLAQALLEWLNETAITTTLTKLTCTAPLFPAGVWLADVERTPARSGAWSRWLTKKTGLQPVLAKSFVEPFPLPDFLPLASTLEKRRYPENVMPVWQGLFYAAWLGMLALCVAFALSAWNNYQFARDLTNKLNVYWNTPAGLPDARHNAIQVLIQKQEKLHLLLQNGVPYKMRWGFFQGAHFVSLIDTAIANYKNTEPIILTFNSVLLFDTGNAVLKEGAAPLLHQALAWLAKNPKKNVLISGHTDNIGNPESNVRLSEARARAVRLWLVKTSAFPITHFAIQGFGDTRPLTGNTSDAERASNRRVDITLVPDYVGARAS</sequence>
<proteinExistence type="predicted"/>
<evidence type="ECO:0000256" key="1">
    <source>
        <dbReference type="ARBA" id="ARBA00004442"/>
    </source>
</evidence>
<comment type="subcellular location">
    <subcellularLocation>
        <location evidence="1">Cell outer membrane</location>
    </subcellularLocation>
</comment>
<evidence type="ECO:0000313" key="6">
    <source>
        <dbReference type="EMBL" id="MBB5199244.1"/>
    </source>
</evidence>
<feature type="domain" description="OmpA-like" evidence="5">
    <location>
        <begin position="459"/>
        <end position="577"/>
    </location>
</feature>
<organism evidence="6 7">
    <name type="scientific">Glaciimonas immobilis</name>
    <dbReference type="NCBI Taxonomy" id="728004"/>
    <lineage>
        <taxon>Bacteria</taxon>
        <taxon>Pseudomonadati</taxon>
        <taxon>Pseudomonadota</taxon>
        <taxon>Betaproteobacteria</taxon>
        <taxon>Burkholderiales</taxon>
        <taxon>Oxalobacteraceae</taxon>
        <taxon>Glaciimonas</taxon>
    </lineage>
</organism>
<dbReference type="PANTHER" id="PTHR30329">
    <property type="entry name" value="STATOR ELEMENT OF FLAGELLAR MOTOR COMPLEX"/>
    <property type="match status" value="1"/>
</dbReference>
<dbReference type="PRINTS" id="PR01021">
    <property type="entry name" value="OMPADOMAIN"/>
</dbReference>
<evidence type="ECO:0000256" key="4">
    <source>
        <dbReference type="SAM" id="Phobius"/>
    </source>
</evidence>
<evidence type="ECO:0000256" key="2">
    <source>
        <dbReference type="ARBA" id="ARBA00023136"/>
    </source>
</evidence>